<dbReference type="PANTHER" id="PTHR14269">
    <property type="entry name" value="CDP-DIACYLGLYCEROL--GLYCEROL-3-PHOSPHATE 3-PHOSPHATIDYLTRANSFERASE-RELATED"/>
    <property type="match status" value="1"/>
</dbReference>
<dbReference type="InterPro" id="IPR023214">
    <property type="entry name" value="HAD_sf"/>
</dbReference>
<dbReference type="Pfam" id="PF13242">
    <property type="entry name" value="Hydrolase_like"/>
    <property type="match status" value="1"/>
</dbReference>
<dbReference type="GO" id="GO:0016787">
    <property type="term" value="F:hydrolase activity"/>
    <property type="evidence" value="ECO:0007669"/>
    <property type="project" value="UniProtKB-KW"/>
</dbReference>
<dbReference type="STRING" id="3076.A0A2P6TJH2"/>
<dbReference type="Proteomes" id="UP000239899">
    <property type="component" value="Unassembled WGS sequence"/>
</dbReference>
<proteinExistence type="predicted"/>
<dbReference type="EMBL" id="LHPG02000014">
    <property type="protein sequence ID" value="PRW39377.1"/>
    <property type="molecule type" value="Genomic_DNA"/>
</dbReference>
<reference evidence="2 3" key="1">
    <citation type="journal article" date="2018" name="Plant J.">
        <title>Genome sequences of Chlorella sorokiniana UTEX 1602 and Micractinium conductrix SAG 241.80: implications to maltose excretion by a green alga.</title>
        <authorList>
            <person name="Arriola M.B."/>
            <person name="Velmurugan N."/>
            <person name="Zhang Y."/>
            <person name="Plunkett M.H."/>
            <person name="Hondzo H."/>
            <person name="Barney B.M."/>
        </authorList>
    </citation>
    <scope>NUCLEOTIDE SEQUENCE [LARGE SCALE GENOMIC DNA]</scope>
    <source>
        <strain evidence="3">UTEX 1602</strain>
    </source>
</reference>
<comment type="caution">
    <text evidence="2">The sequence shown here is derived from an EMBL/GenBank/DDBJ whole genome shotgun (WGS) entry which is preliminary data.</text>
</comment>
<dbReference type="GO" id="GO:0046474">
    <property type="term" value="P:glycerophospholipid biosynthetic process"/>
    <property type="evidence" value="ECO:0007669"/>
    <property type="project" value="TreeGrafter"/>
</dbReference>
<dbReference type="PANTHER" id="PTHR14269:SF4">
    <property type="entry name" value="CAT EYE SYNDROME CRITICAL REGION PROTEIN 5"/>
    <property type="match status" value="1"/>
</dbReference>
<evidence type="ECO:0000313" key="2">
    <source>
        <dbReference type="EMBL" id="PRW39377.1"/>
    </source>
</evidence>
<feature type="compositionally biased region" description="Low complexity" evidence="1">
    <location>
        <begin position="337"/>
        <end position="350"/>
    </location>
</feature>
<gene>
    <name evidence="2" type="ORF">C2E21_6936</name>
</gene>
<organism evidence="2 3">
    <name type="scientific">Chlorella sorokiniana</name>
    <name type="common">Freshwater green alga</name>
    <dbReference type="NCBI Taxonomy" id="3076"/>
    <lineage>
        <taxon>Eukaryota</taxon>
        <taxon>Viridiplantae</taxon>
        <taxon>Chlorophyta</taxon>
        <taxon>core chlorophytes</taxon>
        <taxon>Trebouxiophyceae</taxon>
        <taxon>Chlorellales</taxon>
        <taxon>Chlorellaceae</taxon>
        <taxon>Chlorella clade</taxon>
        <taxon>Chlorella</taxon>
    </lineage>
</organism>
<dbReference type="NCBIfam" id="TIGR01460">
    <property type="entry name" value="HAD-SF-IIA"/>
    <property type="match status" value="1"/>
</dbReference>
<dbReference type="InterPro" id="IPR006357">
    <property type="entry name" value="HAD-SF_hydro_IIA"/>
</dbReference>
<dbReference type="Gene3D" id="3.40.50.1000">
    <property type="entry name" value="HAD superfamily/HAD-like"/>
    <property type="match status" value="2"/>
</dbReference>
<dbReference type="NCBIfam" id="TIGR01456">
    <property type="entry name" value="CECR5"/>
    <property type="match status" value="1"/>
</dbReference>
<sequence length="448" mass="47537">MNHLQALRQALPLGQQLAQAASAALGGGSAAALLGLARQFSSSAATANPLGPPAFVFDIDGVLIRGRHTLPQAKRALARLYTPDGSRPRYPVAFLTNGGGVTERVKAHQLSEWLGVHVDESQVVLSHTPFRQLAAKFAHEPVLVAGRGQVREVARHYGFRHVVTTHQLTRAMPAAVPFHEDQGLFPGQDLPVYTRELKYGSAQHPIRAIMVFTDPSDWYRDLQLMTDVILSRGMPGCWPPPAGAPPVEVFFSNPDMLWANEFTAPRFGQGAFSTCLEALHFKLTGEPLPHAHHFGKPHAAPYLLIERLLLQQAQQLGIDVPEPAEEAALAAAEAGRVVSSSSSSGSDEAGSSGGGSGSSSSSARSGSAHRVHTPLPFSSIYAVGDNPAADVRGANAAGAPWVSVLVTKTGVATENSPADPAQVVVDDVEAAVEAGLHRARNAKWHSMR</sequence>
<keyword evidence="2" id="KW-0378">Hydrolase</keyword>
<feature type="region of interest" description="Disordered" evidence="1">
    <location>
        <begin position="337"/>
        <end position="370"/>
    </location>
</feature>
<name>A0A2P6TJH2_CHLSO</name>
<evidence type="ECO:0000313" key="3">
    <source>
        <dbReference type="Proteomes" id="UP000239899"/>
    </source>
</evidence>
<dbReference type="InterPro" id="IPR036412">
    <property type="entry name" value="HAD-like_sf"/>
</dbReference>
<dbReference type="AlphaFoldDB" id="A0A2P6TJH2"/>
<protein>
    <submittedName>
        <fullName evidence="2">HAD-superfamily hydrolase</fullName>
    </submittedName>
</protein>
<keyword evidence="3" id="KW-1185">Reference proteome</keyword>
<dbReference type="GO" id="GO:0005739">
    <property type="term" value="C:mitochondrion"/>
    <property type="evidence" value="ECO:0007669"/>
    <property type="project" value="TreeGrafter"/>
</dbReference>
<accession>A0A2P6TJH2</accession>
<dbReference type="InterPro" id="IPR050324">
    <property type="entry name" value="CDP-alcohol_PTase-I"/>
</dbReference>
<evidence type="ECO:0000256" key="1">
    <source>
        <dbReference type="SAM" id="MobiDB-lite"/>
    </source>
</evidence>
<dbReference type="InterPro" id="IPR006353">
    <property type="entry name" value="HAD-SF_hydro_IIA_CECR5"/>
</dbReference>
<dbReference type="SUPFAM" id="SSF56784">
    <property type="entry name" value="HAD-like"/>
    <property type="match status" value="2"/>
</dbReference>
<dbReference type="OrthoDB" id="509472at2759"/>
<dbReference type="Pfam" id="PF13344">
    <property type="entry name" value="Hydrolase_6"/>
    <property type="match status" value="1"/>
</dbReference>